<dbReference type="InterPro" id="IPR042221">
    <property type="entry name" value="Leu/Phe-tRNA_Trfase_N"/>
</dbReference>
<dbReference type="GO" id="GO:0005737">
    <property type="term" value="C:cytoplasm"/>
    <property type="evidence" value="ECO:0007669"/>
    <property type="project" value="UniProtKB-SubCell"/>
</dbReference>
<evidence type="ECO:0000256" key="8">
    <source>
        <dbReference type="ARBA" id="ARBA00054043"/>
    </source>
</evidence>
<dbReference type="RefSeq" id="WP_091989748.1">
    <property type="nucleotide sequence ID" value="NZ_FOLO01000053.1"/>
</dbReference>
<dbReference type="InterPro" id="IPR004616">
    <property type="entry name" value="Leu/Phe-tRNA_Trfase"/>
</dbReference>
<keyword evidence="17" id="KW-1185">Reference proteome</keyword>
<evidence type="ECO:0000256" key="6">
    <source>
        <dbReference type="ARBA" id="ARBA00050652"/>
    </source>
</evidence>
<dbReference type="Gene3D" id="3.30.70.3550">
    <property type="entry name" value="Leucyl/phenylalanyl-tRNA-protein transferase, N-terminal domain"/>
    <property type="match status" value="1"/>
</dbReference>
<dbReference type="InterPro" id="IPR016181">
    <property type="entry name" value="Acyl_CoA_acyltransferase"/>
</dbReference>
<dbReference type="Gene3D" id="3.40.630.70">
    <property type="entry name" value="Leucyl/phenylalanyl-tRNA-protein transferase, C-terminal domain"/>
    <property type="match status" value="1"/>
</dbReference>
<sequence length="238" mass="27328">MSKQVYQLGPVEYGFPSPELALDEPDGLLAFGGDLSNQRLKLAYQSGIFPWFSEDEPIMWWSPSIRAVINLSNFHISKSLKKYQKKNNFIVKINTQFESVIDSCQQQRVNQEGTWITPSMKQAYMSLHQTGLAHSVEVYHNNKIVGGLYGIMQSGVFCGESMFHTMTNASKLACWALVNWLQRHNAHFIDCQLTNPYLTSLGASELTRQEFLTKLKLAQKYKMPENMWQSQELDNIYE</sequence>
<gene>
    <name evidence="15" type="primary">aat</name>
    <name evidence="16" type="ORF">SAMN02745724_04368</name>
</gene>
<comment type="catalytic activity">
    <reaction evidence="5 15">
        <text>L-phenylalanyl-tRNA(Phe) + an N-terminal L-alpha-aminoacyl-[protein] = an N-terminal L-phenylalanyl-L-alpha-aminoacyl-[protein] + tRNA(Phe)</text>
        <dbReference type="Rhea" id="RHEA:43632"/>
        <dbReference type="Rhea" id="RHEA-COMP:9668"/>
        <dbReference type="Rhea" id="RHEA-COMP:9699"/>
        <dbReference type="Rhea" id="RHEA-COMP:10636"/>
        <dbReference type="Rhea" id="RHEA-COMP:10637"/>
        <dbReference type="ChEBI" id="CHEBI:78442"/>
        <dbReference type="ChEBI" id="CHEBI:78531"/>
        <dbReference type="ChEBI" id="CHEBI:78597"/>
        <dbReference type="ChEBI" id="CHEBI:83561"/>
        <dbReference type="EC" id="2.3.2.6"/>
    </reaction>
</comment>
<comment type="catalytic activity">
    <reaction evidence="7 15">
        <text>N-terminal L-lysyl-[protein] + L-leucyl-tRNA(Leu) = N-terminal L-leucyl-L-lysyl-[protein] + tRNA(Leu) + H(+)</text>
        <dbReference type="Rhea" id="RHEA:12340"/>
        <dbReference type="Rhea" id="RHEA-COMP:9613"/>
        <dbReference type="Rhea" id="RHEA-COMP:9622"/>
        <dbReference type="Rhea" id="RHEA-COMP:12670"/>
        <dbReference type="Rhea" id="RHEA-COMP:12671"/>
        <dbReference type="ChEBI" id="CHEBI:15378"/>
        <dbReference type="ChEBI" id="CHEBI:65249"/>
        <dbReference type="ChEBI" id="CHEBI:78442"/>
        <dbReference type="ChEBI" id="CHEBI:78494"/>
        <dbReference type="ChEBI" id="CHEBI:133043"/>
        <dbReference type="EC" id="2.3.2.6"/>
    </reaction>
</comment>
<name>A0A1I1RWG7_9GAMM</name>
<comment type="similarity">
    <text evidence="9 15">Belongs to the L/F-transferase family.</text>
</comment>
<dbReference type="FunFam" id="3.30.70.3550:FF:000001">
    <property type="entry name" value="Leucyl/phenylalanyl-tRNA--protein transferase"/>
    <property type="match status" value="1"/>
</dbReference>
<evidence type="ECO:0000256" key="3">
    <source>
        <dbReference type="ARBA" id="ARBA00022679"/>
    </source>
</evidence>
<evidence type="ECO:0000256" key="4">
    <source>
        <dbReference type="ARBA" id="ARBA00023315"/>
    </source>
</evidence>
<evidence type="ECO:0000256" key="11">
    <source>
        <dbReference type="ARBA" id="ARBA00074372"/>
    </source>
</evidence>
<evidence type="ECO:0000256" key="1">
    <source>
        <dbReference type="ARBA" id="ARBA00004496"/>
    </source>
</evidence>
<dbReference type="GO" id="GO:0030163">
    <property type="term" value="P:protein catabolic process"/>
    <property type="evidence" value="ECO:0007669"/>
    <property type="project" value="UniProtKB-UniRule"/>
</dbReference>
<accession>A0A1I1RWG7</accession>
<dbReference type="HAMAP" id="MF_00688">
    <property type="entry name" value="Leu_Phe_trans"/>
    <property type="match status" value="1"/>
</dbReference>
<evidence type="ECO:0000256" key="7">
    <source>
        <dbReference type="ARBA" id="ARBA00051538"/>
    </source>
</evidence>
<evidence type="ECO:0000313" key="17">
    <source>
        <dbReference type="Proteomes" id="UP000198862"/>
    </source>
</evidence>
<comment type="subcellular location">
    <subcellularLocation>
        <location evidence="1 15">Cytoplasm</location>
    </subcellularLocation>
</comment>
<evidence type="ECO:0000256" key="10">
    <source>
        <dbReference type="ARBA" id="ARBA00066767"/>
    </source>
</evidence>
<evidence type="ECO:0000256" key="9">
    <source>
        <dbReference type="ARBA" id="ARBA00061535"/>
    </source>
</evidence>
<organism evidence="16 17">
    <name type="scientific">Pseudoalteromonas denitrificans DSM 6059</name>
    <dbReference type="NCBI Taxonomy" id="1123010"/>
    <lineage>
        <taxon>Bacteria</taxon>
        <taxon>Pseudomonadati</taxon>
        <taxon>Pseudomonadota</taxon>
        <taxon>Gammaproteobacteria</taxon>
        <taxon>Alteromonadales</taxon>
        <taxon>Pseudoalteromonadaceae</taxon>
        <taxon>Pseudoalteromonas</taxon>
    </lineage>
</organism>
<evidence type="ECO:0000256" key="14">
    <source>
        <dbReference type="ARBA" id="ARBA00083640"/>
    </source>
</evidence>
<dbReference type="Proteomes" id="UP000198862">
    <property type="component" value="Unassembled WGS sequence"/>
</dbReference>
<keyword evidence="3 15" id="KW-0808">Transferase</keyword>
<dbReference type="FunFam" id="3.40.630.70:FF:000001">
    <property type="entry name" value="Leucyl/phenylalanyl-tRNA--protein transferase"/>
    <property type="match status" value="1"/>
</dbReference>
<dbReference type="AlphaFoldDB" id="A0A1I1RWG7"/>
<evidence type="ECO:0000256" key="12">
    <source>
        <dbReference type="ARBA" id="ARBA00077136"/>
    </source>
</evidence>
<comment type="function">
    <text evidence="8 15">Functions in the N-end rule pathway of protein degradation where it conjugates Leu, Phe and, less efficiently, Met from aminoacyl-tRNAs to the N-termini of proteins containing an N-terminal arginine or lysine.</text>
</comment>
<dbReference type="PANTHER" id="PTHR30098">
    <property type="entry name" value="LEUCYL/PHENYLALANYL-TRNA--PROTEIN TRANSFERASE"/>
    <property type="match status" value="1"/>
</dbReference>
<dbReference type="EMBL" id="FOLO01000053">
    <property type="protein sequence ID" value="SFD38689.1"/>
    <property type="molecule type" value="Genomic_DNA"/>
</dbReference>
<dbReference type="InterPro" id="IPR042203">
    <property type="entry name" value="Leu/Phe-tRNA_Trfase_C"/>
</dbReference>
<dbReference type="PANTHER" id="PTHR30098:SF2">
    <property type="entry name" value="LEUCYL_PHENYLALANYL-TRNA--PROTEIN TRANSFERASE"/>
    <property type="match status" value="1"/>
</dbReference>
<proteinExistence type="inferred from homology"/>
<evidence type="ECO:0000256" key="2">
    <source>
        <dbReference type="ARBA" id="ARBA00022490"/>
    </source>
</evidence>
<dbReference type="SUPFAM" id="SSF55729">
    <property type="entry name" value="Acyl-CoA N-acyltransferases (Nat)"/>
    <property type="match status" value="1"/>
</dbReference>
<reference evidence="16 17" key="1">
    <citation type="submission" date="2016-10" db="EMBL/GenBank/DDBJ databases">
        <authorList>
            <person name="de Groot N.N."/>
        </authorList>
    </citation>
    <scope>NUCLEOTIDE SEQUENCE [LARGE SCALE GENOMIC DNA]</scope>
    <source>
        <strain evidence="16 17">DSM 6059</strain>
    </source>
</reference>
<dbReference type="Pfam" id="PF03588">
    <property type="entry name" value="Leu_Phe_trans"/>
    <property type="match status" value="1"/>
</dbReference>
<dbReference type="GO" id="GO:0008914">
    <property type="term" value="F:leucyl-tRNA--protein transferase activity"/>
    <property type="evidence" value="ECO:0007669"/>
    <property type="project" value="UniProtKB-UniRule"/>
</dbReference>
<keyword evidence="4 15" id="KW-0012">Acyltransferase</keyword>
<evidence type="ECO:0000313" key="16">
    <source>
        <dbReference type="EMBL" id="SFD38689.1"/>
    </source>
</evidence>
<evidence type="ECO:0000256" key="5">
    <source>
        <dbReference type="ARBA" id="ARBA00050607"/>
    </source>
</evidence>
<keyword evidence="2 15" id="KW-0963">Cytoplasm</keyword>
<dbReference type="NCBIfam" id="TIGR00667">
    <property type="entry name" value="aat"/>
    <property type="match status" value="1"/>
</dbReference>
<evidence type="ECO:0000256" key="13">
    <source>
        <dbReference type="ARBA" id="ARBA00077165"/>
    </source>
</evidence>
<dbReference type="OrthoDB" id="9790282at2"/>
<dbReference type="STRING" id="1123010.SAMN02745724_04368"/>
<dbReference type="EC" id="2.3.2.6" evidence="10 15"/>
<protein>
    <recommendedName>
        <fullName evidence="11 15">Leucyl/phenylalanyl-tRNA--protein transferase</fullName>
        <ecNumber evidence="10 15">2.3.2.6</ecNumber>
    </recommendedName>
    <alternativeName>
        <fullName evidence="12 15">L/F-transferase</fullName>
    </alternativeName>
    <alternativeName>
        <fullName evidence="13 15">Leucyltransferase</fullName>
    </alternativeName>
    <alternativeName>
        <fullName evidence="14 15">Phenyalanyltransferase</fullName>
    </alternativeName>
</protein>
<comment type="catalytic activity">
    <reaction evidence="6 15">
        <text>N-terminal L-arginyl-[protein] + L-leucyl-tRNA(Leu) = N-terminal L-leucyl-L-arginyl-[protein] + tRNA(Leu) + H(+)</text>
        <dbReference type="Rhea" id="RHEA:50416"/>
        <dbReference type="Rhea" id="RHEA-COMP:9613"/>
        <dbReference type="Rhea" id="RHEA-COMP:9622"/>
        <dbReference type="Rhea" id="RHEA-COMP:12672"/>
        <dbReference type="Rhea" id="RHEA-COMP:12673"/>
        <dbReference type="ChEBI" id="CHEBI:15378"/>
        <dbReference type="ChEBI" id="CHEBI:64719"/>
        <dbReference type="ChEBI" id="CHEBI:78442"/>
        <dbReference type="ChEBI" id="CHEBI:78494"/>
        <dbReference type="ChEBI" id="CHEBI:133044"/>
        <dbReference type="EC" id="2.3.2.6"/>
    </reaction>
</comment>
<evidence type="ECO:0000256" key="15">
    <source>
        <dbReference type="HAMAP-Rule" id="MF_00688"/>
    </source>
</evidence>